<evidence type="ECO:0000256" key="4">
    <source>
        <dbReference type="PROSITE-ProRule" id="PRU00464"/>
    </source>
</evidence>
<feature type="domain" description="HIT" evidence="5">
    <location>
        <begin position="5"/>
        <end position="112"/>
    </location>
</feature>
<dbReference type="InterPro" id="IPR036265">
    <property type="entry name" value="HIT-like_sf"/>
</dbReference>
<reference evidence="6 7" key="1">
    <citation type="submission" date="2016-08" db="EMBL/GenBank/DDBJ databases">
        <title>Genomes of anaerobic fungi encode conserved fungal cellulosomes for biomass hydrolysis.</title>
        <authorList>
            <consortium name="DOE Joint Genome Institute"/>
            <person name="Haitjema C.H."/>
            <person name="Gilmore S.P."/>
            <person name="Henske J.K."/>
            <person name="Solomon K.V."/>
            <person name="De Groot R."/>
            <person name="Kuo A."/>
            <person name="Mondo S.J."/>
            <person name="Salamov A.A."/>
            <person name="Labutti K."/>
            <person name="Zhao Z."/>
            <person name="Chiniquy J."/>
            <person name="Barry K."/>
            <person name="Brewer H.M."/>
            <person name="Purvine S.O."/>
            <person name="Wright A.T."/>
            <person name="Boxma B."/>
            <person name="Van Alen T."/>
            <person name="Hackstein J.H."/>
            <person name="Baker S.E."/>
            <person name="Grigoriev I.V."/>
            <person name="O'Malley M.A."/>
        </authorList>
    </citation>
    <scope>NUCLEOTIDE SEQUENCE [LARGE SCALE GENOMIC DNA]</scope>
    <source>
        <strain evidence="7">finn</strain>
    </source>
</reference>
<gene>
    <name evidence="6" type="ORF">BCR36DRAFT_415548</name>
</gene>
<evidence type="ECO:0000256" key="3">
    <source>
        <dbReference type="PIRSR" id="PIRSR601310-1"/>
    </source>
</evidence>
<dbReference type="Pfam" id="PF11969">
    <property type="entry name" value="DcpS_C"/>
    <property type="match status" value="1"/>
</dbReference>
<protein>
    <submittedName>
        <fullName evidence="6">HIT-like protein</fullName>
    </submittedName>
</protein>
<comment type="caution">
    <text evidence="4">Lacks conserved residue(s) required for the propagation of feature annotation.</text>
</comment>
<evidence type="ECO:0000313" key="7">
    <source>
        <dbReference type="Proteomes" id="UP000193719"/>
    </source>
</evidence>
<dbReference type="EMBL" id="MCFH01000053">
    <property type="protein sequence ID" value="ORX43365.1"/>
    <property type="molecule type" value="Genomic_DNA"/>
</dbReference>
<keyword evidence="2" id="KW-0378">Hydrolase</keyword>
<evidence type="ECO:0000256" key="1">
    <source>
        <dbReference type="ARBA" id="ARBA00022741"/>
    </source>
</evidence>
<dbReference type="PANTHER" id="PTHR12486">
    <property type="entry name" value="APRATAXIN-RELATED"/>
    <property type="match status" value="1"/>
</dbReference>
<comment type="caution">
    <text evidence="6">The sequence shown here is derived from an EMBL/GenBank/DDBJ whole genome shotgun (WGS) entry which is preliminary data.</text>
</comment>
<evidence type="ECO:0000256" key="2">
    <source>
        <dbReference type="ARBA" id="ARBA00022801"/>
    </source>
</evidence>
<proteinExistence type="predicted"/>
<dbReference type="Proteomes" id="UP000193719">
    <property type="component" value="Unassembled WGS sequence"/>
</dbReference>
<reference evidence="6 7" key="2">
    <citation type="submission" date="2016-08" db="EMBL/GenBank/DDBJ databases">
        <title>Pervasive Adenine N6-methylation of Active Genes in Fungi.</title>
        <authorList>
            <consortium name="DOE Joint Genome Institute"/>
            <person name="Mondo S.J."/>
            <person name="Dannebaum R.O."/>
            <person name="Kuo R.C."/>
            <person name="Labutti K."/>
            <person name="Haridas S."/>
            <person name="Kuo A."/>
            <person name="Salamov A."/>
            <person name="Ahrendt S.R."/>
            <person name="Lipzen A."/>
            <person name="Sullivan W."/>
            <person name="Andreopoulos W.B."/>
            <person name="Clum A."/>
            <person name="Lindquist E."/>
            <person name="Daum C."/>
            <person name="Ramamoorthy G.K."/>
            <person name="Gryganskyi A."/>
            <person name="Culley D."/>
            <person name="Magnuson J.K."/>
            <person name="James T.Y."/>
            <person name="O'Malley M.A."/>
            <person name="Stajich J.E."/>
            <person name="Spatafora J.W."/>
            <person name="Visel A."/>
            <person name="Grigoriev I.V."/>
        </authorList>
    </citation>
    <scope>NUCLEOTIDE SEQUENCE [LARGE SCALE GENOMIC DNA]</scope>
    <source>
        <strain evidence="7">finn</strain>
    </source>
</reference>
<sequence>MENCIFSKIVRGETNTRIIYEDNLILAFHDINPAAKIHILIIPRRPIKNMNSLKNTEEDIILVKHMEEVGKKLFKDISPEGECRIGFTQPPFNTVPYLHMHIVSLPITCNYFRAVFLNPKLFLWTPEMILEKIKKNKLEFINK</sequence>
<keyword evidence="1" id="KW-0547">Nucleotide-binding</keyword>
<accession>A0A1Y1UYA4</accession>
<feature type="active site" description="Tele-AMP-histidine intermediate" evidence="3">
    <location>
        <position position="99"/>
    </location>
</feature>
<organism evidence="6 7">
    <name type="scientific">Piromyces finnis</name>
    <dbReference type="NCBI Taxonomy" id="1754191"/>
    <lineage>
        <taxon>Eukaryota</taxon>
        <taxon>Fungi</taxon>
        <taxon>Fungi incertae sedis</taxon>
        <taxon>Chytridiomycota</taxon>
        <taxon>Chytridiomycota incertae sedis</taxon>
        <taxon>Neocallimastigomycetes</taxon>
        <taxon>Neocallimastigales</taxon>
        <taxon>Neocallimastigaceae</taxon>
        <taxon>Piromyces</taxon>
    </lineage>
</organism>
<dbReference type="PROSITE" id="PS51084">
    <property type="entry name" value="HIT_2"/>
    <property type="match status" value="1"/>
</dbReference>
<dbReference type="PANTHER" id="PTHR12486:SF5">
    <property type="entry name" value="ADENOSINE 5'-MONOPHOSPHORAMIDASE HINT3"/>
    <property type="match status" value="1"/>
</dbReference>
<dbReference type="GO" id="GO:0000166">
    <property type="term" value="F:nucleotide binding"/>
    <property type="evidence" value="ECO:0007669"/>
    <property type="project" value="UniProtKB-KW"/>
</dbReference>
<dbReference type="PRINTS" id="PR00332">
    <property type="entry name" value="HISTRIAD"/>
</dbReference>
<dbReference type="GO" id="GO:0016787">
    <property type="term" value="F:hydrolase activity"/>
    <property type="evidence" value="ECO:0007669"/>
    <property type="project" value="UniProtKB-KW"/>
</dbReference>
<dbReference type="SUPFAM" id="SSF54197">
    <property type="entry name" value="HIT-like"/>
    <property type="match status" value="1"/>
</dbReference>
<dbReference type="OrthoDB" id="1915375at2759"/>
<dbReference type="InterPro" id="IPR001310">
    <property type="entry name" value="Histidine_triad_HIT"/>
</dbReference>
<dbReference type="InterPro" id="IPR011146">
    <property type="entry name" value="HIT-like"/>
</dbReference>
<dbReference type="STRING" id="1754191.A0A1Y1UYA4"/>
<evidence type="ECO:0000313" key="6">
    <source>
        <dbReference type="EMBL" id="ORX43365.1"/>
    </source>
</evidence>
<dbReference type="AlphaFoldDB" id="A0A1Y1UYA4"/>
<evidence type="ECO:0000259" key="5">
    <source>
        <dbReference type="PROSITE" id="PS51084"/>
    </source>
</evidence>
<dbReference type="Gene3D" id="3.30.428.10">
    <property type="entry name" value="HIT-like"/>
    <property type="match status" value="1"/>
</dbReference>
<keyword evidence="7" id="KW-1185">Reference proteome</keyword>
<name>A0A1Y1UYA4_9FUNG</name>